<evidence type="ECO:0008006" key="3">
    <source>
        <dbReference type="Google" id="ProtNLM"/>
    </source>
</evidence>
<evidence type="ECO:0000313" key="2">
    <source>
        <dbReference type="Proteomes" id="UP000216361"/>
    </source>
</evidence>
<dbReference type="OrthoDB" id="191189at2"/>
<dbReference type="SUPFAM" id="SSF55961">
    <property type="entry name" value="Bet v1-like"/>
    <property type="match status" value="1"/>
</dbReference>
<dbReference type="AlphaFoldDB" id="A0A255XIY6"/>
<organism evidence="1 2">
    <name type="scientific">Elstera cyanobacteriorum</name>
    <dbReference type="NCBI Taxonomy" id="2022747"/>
    <lineage>
        <taxon>Bacteria</taxon>
        <taxon>Pseudomonadati</taxon>
        <taxon>Pseudomonadota</taxon>
        <taxon>Alphaproteobacteria</taxon>
        <taxon>Rhodospirillales</taxon>
        <taxon>Rhodospirillaceae</taxon>
        <taxon>Elstera</taxon>
    </lineage>
</organism>
<dbReference type="RefSeq" id="WP_094410489.1">
    <property type="nucleotide sequence ID" value="NZ_BMJZ01000003.1"/>
</dbReference>
<accession>A0A255XIY6</accession>
<dbReference type="Proteomes" id="UP000216361">
    <property type="component" value="Unassembled WGS sequence"/>
</dbReference>
<sequence>MVPPRLPPAVLGSLILLLVASVMGLILAGRPDPALLNHPDIEIISAQAGIAPSWKTVVLFSSGETEAPAAAVSAKLQAIQEWPTWARSGLRVSEQINNFDTGMIRFRIEALYGLIPVDYTAPIRETAPDRLLWGRVQPGAATLFAWRLTPAEAGRTRVSLTVYLDGPAYGGLRALLEPEGQAEVDRIVTHLLTALR</sequence>
<keyword evidence="2" id="KW-1185">Reference proteome</keyword>
<name>A0A255XIY6_9PROT</name>
<reference evidence="1 2" key="1">
    <citation type="submission" date="2017-07" db="EMBL/GenBank/DDBJ databases">
        <title>Elstera cyanobacteriorum sp. nov., a novel bacterium isolated from cyanobacterial aggregates in a eutrophic lake.</title>
        <authorList>
            <person name="Cai H."/>
        </authorList>
    </citation>
    <scope>NUCLEOTIDE SEQUENCE [LARGE SCALE GENOMIC DNA]</scope>
    <source>
        <strain evidence="1 2">TH019</strain>
    </source>
</reference>
<gene>
    <name evidence="1" type="ORF">CHR90_17930</name>
</gene>
<proteinExistence type="predicted"/>
<dbReference type="InterPro" id="IPR023393">
    <property type="entry name" value="START-like_dom_sf"/>
</dbReference>
<protein>
    <recommendedName>
        <fullName evidence="3">Polyketide cyclase/dehydrase</fullName>
    </recommendedName>
</protein>
<dbReference type="Gene3D" id="3.30.530.20">
    <property type="match status" value="1"/>
</dbReference>
<dbReference type="EMBL" id="NOXS01000035">
    <property type="protein sequence ID" value="OYQ16851.1"/>
    <property type="molecule type" value="Genomic_DNA"/>
</dbReference>
<evidence type="ECO:0000313" key="1">
    <source>
        <dbReference type="EMBL" id="OYQ16851.1"/>
    </source>
</evidence>
<comment type="caution">
    <text evidence="1">The sequence shown here is derived from an EMBL/GenBank/DDBJ whole genome shotgun (WGS) entry which is preliminary data.</text>
</comment>